<dbReference type="RefSeq" id="WP_037040992.1">
    <property type="nucleotide sequence ID" value="NZ_BAAAUZ010000002.1"/>
</dbReference>
<name>A0A9W6NVF6_9PSEU</name>
<keyword evidence="3" id="KW-0285">Flavoprotein</keyword>
<comment type="cofactor">
    <cofactor evidence="1">
        <name>FAD</name>
        <dbReference type="ChEBI" id="CHEBI:57692"/>
    </cofactor>
</comment>
<dbReference type="Pfam" id="PF02771">
    <property type="entry name" value="Acyl-CoA_dh_N"/>
    <property type="match status" value="1"/>
</dbReference>
<comment type="similarity">
    <text evidence="2">Belongs to the acyl-CoA dehydrogenase family.</text>
</comment>
<feature type="domain" description="Acyl-CoA dehydrogenase/oxidase N-terminal" evidence="7">
    <location>
        <begin position="6"/>
        <end position="111"/>
    </location>
</feature>
<evidence type="ECO:0000313" key="8">
    <source>
        <dbReference type="EMBL" id="GLL10558.1"/>
    </source>
</evidence>
<evidence type="ECO:0000313" key="9">
    <source>
        <dbReference type="Proteomes" id="UP001143463"/>
    </source>
</evidence>
<dbReference type="Gene3D" id="2.40.110.10">
    <property type="entry name" value="Butyryl-CoA Dehydrogenase, subunit A, domain 2"/>
    <property type="match status" value="1"/>
</dbReference>
<evidence type="ECO:0000256" key="2">
    <source>
        <dbReference type="ARBA" id="ARBA00009347"/>
    </source>
</evidence>
<evidence type="ECO:0000256" key="3">
    <source>
        <dbReference type="ARBA" id="ARBA00022630"/>
    </source>
</evidence>
<evidence type="ECO:0000259" key="7">
    <source>
        <dbReference type="Pfam" id="PF02771"/>
    </source>
</evidence>
<dbReference type="SUPFAM" id="SSF56645">
    <property type="entry name" value="Acyl-CoA dehydrogenase NM domain-like"/>
    <property type="match status" value="1"/>
</dbReference>
<keyword evidence="9" id="KW-1185">Reference proteome</keyword>
<dbReference type="InterPro" id="IPR046373">
    <property type="entry name" value="Acyl-CoA_Oxase/DH_mid-dom_sf"/>
</dbReference>
<proteinExistence type="inferred from homology"/>
<dbReference type="GO" id="GO:0050660">
    <property type="term" value="F:flavin adenine dinucleotide binding"/>
    <property type="evidence" value="ECO:0007669"/>
    <property type="project" value="InterPro"/>
</dbReference>
<evidence type="ECO:0000256" key="5">
    <source>
        <dbReference type="ARBA" id="ARBA00023002"/>
    </source>
</evidence>
<protein>
    <submittedName>
        <fullName evidence="8">Acyl-CoA dehydrogenase</fullName>
    </submittedName>
</protein>
<organism evidence="8 9">
    <name type="scientific">Pseudonocardia halophobica</name>
    <dbReference type="NCBI Taxonomy" id="29401"/>
    <lineage>
        <taxon>Bacteria</taxon>
        <taxon>Bacillati</taxon>
        <taxon>Actinomycetota</taxon>
        <taxon>Actinomycetes</taxon>
        <taxon>Pseudonocardiales</taxon>
        <taxon>Pseudonocardiaceae</taxon>
        <taxon>Pseudonocardia</taxon>
    </lineage>
</organism>
<dbReference type="InterPro" id="IPR013786">
    <property type="entry name" value="AcylCoA_DH/ox_N"/>
</dbReference>
<dbReference type="InterPro" id="IPR037069">
    <property type="entry name" value="AcylCoA_DH/ox_N_sf"/>
</dbReference>
<evidence type="ECO:0000259" key="6">
    <source>
        <dbReference type="Pfam" id="PF00441"/>
    </source>
</evidence>
<reference evidence="8" key="1">
    <citation type="journal article" date="2014" name="Int. J. Syst. Evol. Microbiol.">
        <title>Complete genome sequence of Corynebacterium casei LMG S-19264T (=DSM 44701T), isolated from a smear-ripened cheese.</title>
        <authorList>
            <consortium name="US DOE Joint Genome Institute (JGI-PGF)"/>
            <person name="Walter F."/>
            <person name="Albersmeier A."/>
            <person name="Kalinowski J."/>
            <person name="Ruckert C."/>
        </authorList>
    </citation>
    <scope>NUCLEOTIDE SEQUENCE</scope>
    <source>
        <strain evidence="8">VKM Ac-1069</strain>
    </source>
</reference>
<dbReference type="InterPro" id="IPR009075">
    <property type="entry name" value="AcylCo_DH/oxidase_C"/>
</dbReference>
<dbReference type="EMBL" id="BSFQ01000005">
    <property type="protein sequence ID" value="GLL10558.1"/>
    <property type="molecule type" value="Genomic_DNA"/>
</dbReference>
<dbReference type="Gene3D" id="1.10.540.10">
    <property type="entry name" value="Acyl-CoA dehydrogenase/oxidase, N-terminal domain"/>
    <property type="match status" value="1"/>
</dbReference>
<dbReference type="Gene3D" id="1.20.140.10">
    <property type="entry name" value="Butyryl-CoA Dehydrogenase, subunit A, domain 3"/>
    <property type="match status" value="1"/>
</dbReference>
<dbReference type="AlphaFoldDB" id="A0A9W6NVF6"/>
<dbReference type="InterPro" id="IPR009100">
    <property type="entry name" value="AcylCoA_DH/oxidase_NM_dom_sf"/>
</dbReference>
<keyword evidence="4" id="KW-0274">FAD</keyword>
<dbReference type="Pfam" id="PF00441">
    <property type="entry name" value="Acyl-CoA_dh_1"/>
    <property type="match status" value="1"/>
</dbReference>
<dbReference type="PANTHER" id="PTHR43884">
    <property type="entry name" value="ACYL-COA DEHYDROGENASE"/>
    <property type="match status" value="1"/>
</dbReference>
<feature type="domain" description="Acyl-CoA dehydrogenase/oxidase C-terminal" evidence="6">
    <location>
        <begin position="230"/>
        <end position="360"/>
    </location>
</feature>
<gene>
    <name evidence="8" type="primary">acd_3</name>
    <name evidence="8" type="ORF">GCM10017577_16980</name>
</gene>
<evidence type="ECO:0000256" key="4">
    <source>
        <dbReference type="ARBA" id="ARBA00022827"/>
    </source>
</evidence>
<dbReference type="GO" id="GO:0003995">
    <property type="term" value="F:acyl-CoA dehydrogenase activity"/>
    <property type="evidence" value="ECO:0007669"/>
    <property type="project" value="TreeGrafter"/>
</dbReference>
<sequence>MSSAETDEQREIRSTVRKLLARAQPIEAARQAEGGPGAGFDAAVWRQLSEELGVTAVLVPEEHGGLGLTLSDAAVILEETGRACYNGPFLESAVIAPLLLGLADQDVKAQWSLLVEEQVIATVGGLTAAGSAPSVRAAEGPSGWTLDGTLFGVPQGLVADLVYVVADSAAGTGVWAVRSDAAGHDRAPLATLDLTRPMSTHRFAQTPAELVLAPSTSSAALRLLAALAATALSAEQVGATTQLLEIVIEHLRNRYQFGRALGSFQVLKHRCVNMSISREASAAASWAARNAADQALAGGDDEAPAEAVRLGSIAGAWCSDALVEVAGAALQLHGGTGMTWEHDIHVFLRRAKGSQKLFGAPRDHRRVVRDLLGLSPA</sequence>
<dbReference type="Proteomes" id="UP001143463">
    <property type="component" value="Unassembled WGS sequence"/>
</dbReference>
<keyword evidence="5" id="KW-0560">Oxidoreductase</keyword>
<accession>A0A9W6NVF6</accession>
<dbReference type="SUPFAM" id="SSF47203">
    <property type="entry name" value="Acyl-CoA dehydrogenase C-terminal domain-like"/>
    <property type="match status" value="1"/>
</dbReference>
<comment type="caution">
    <text evidence="8">The sequence shown here is derived from an EMBL/GenBank/DDBJ whole genome shotgun (WGS) entry which is preliminary data.</text>
</comment>
<reference evidence="8" key="2">
    <citation type="submission" date="2023-01" db="EMBL/GenBank/DDBJ databases">
        <authorList>
            <person name="Sun Q."/>
            <person name="Evtushenko L."/>
        </authorList>
    </citation>
    <scope>NUCLEOTIDE SEQUENCE</scope>
    <source>
        <strain evidence="8">VKM Ac-1069</strain>
    </source>
</reference>
<evidence type="ECO:0000256" key="1">
    <source>
        <dbReference type="ARBA" id="ARBA00001974"/>
    </source>
</evidence>
<dbReference type="PANTHER" id="PTHR43884:SF20">
    <property type="entry name" value="ACYL-COA DEHYDROGENASE FADE28"/>
    <property type="match status" value="1"/>
</dbReference>
<dbReference type="InterPro" id="IPR036250">
    <property type="entry name" value="AcylCo_DH-like_C"/>
</dbReference>